<dbReference type="OrthoDB" id="8138512at2"/>
<accession>A0A1X6ZZH6</accession>
<name>A0A1X6ZZH6_9RHOB</name>
<keyword evidence="5" id="KW-1185">Reference proteome</keyword>
<dbReference type="RefSeq" id="WP_085897560.1">
    <property type="nucleotide sequence ID" value="NZ_FWFY01000012.1"/>
</dbReference>
<dbReference type="EMBL" id="FWFY01000012">
    <property type="protein sequence ID" value="SLN65889.1"/>
    <property type="molecule type" value="Genomic_DNA"/>
</dbReference>
<evidence type="ECO:0000313" key="4">
    <source>
        <dbReference type="Proteomes" id="UP000193495"/>
    </source>
</evidence>
<evidence type="ECO:0008006" key="6">
    <source>
        <dbReference type="Google" id="ProtNLM"/>
    </source>
</evidence>
<gene>
    <name evidence="2" type="ORF">CLV79_11254</name>
    <name evidence="3" type="ORF">LOS8367_03251</name>
</gene>
<reference evidence="3 4" key="1">
    <citation type="submission" date="2017-03" db="EMBL/GenBank/DDBJ databases">
        <authorList>
            <person name="Afonso C.L."/>
            <person name="Miller P.J."/>
            <person name="Scott M.A."/>
            <person name="Spackman E."/>
            <person name="Goraichik I."/>
            <person name="Dimitrov K.M."/>
            <person name="Suarez D.L."/>
            <person name="Swayne D.E."/>
        </authorList>
    </citation>
    <scope>NUCLEOTIDE SEQUENCE [LARGE SCALE GENOMIC DNA]</scope>
    <source>
        <strain evidence="3 4">CECT 8367</strain>
    </source>
</reference>
<proteinExistence type="predicted"/>
<evidence type="ECO:0000313" key="2">
    <source>
        <dbReference type="EMBL" id="PSK82538.1"/>
    </source>
</evidence>
<dbReference type="Proteomes" id="UP000240624">
    <property type="component" value="Unassembled WGS sequence"/>
</dbReference>
<organism evidence="3 4">
    <name type="scientific">Limimaricola soesokkakensis</name>
    <dbReference type="NCBI Taxonomy" id="1343159"/>
    <lineage>
        <taxon>Bacteria</taxon>
        <taxon>Pseudomonadati</taxon>
        <taxon>Pseudomonadota</taxon>
        <taxon>Alphaproteobacteria</taxon>
        <taxon>Rhodobacterales</taxon>
        <taxon>Paracoccaceae</taxon>
        <taxon>Limimaricola</taxon>
    </lineage>
</organism>
<dbReference type="EMBL" id="PYGB01000012">
    <property type="protein sequence ID" value="PSK82538.1"/>
    <property type="molecule type" value="Genomic_DNA"/>
</dbReference>
<feature type="region of interest" description="Disordered" evidence="1">
    <location>
        <begin position="1"/>
        <end position="22"/>
    </location>
</feature>
<protein>
    <recommendedName>
        <fullName evidence="6">Phasin protein</fullName>
    </recommendedName>
</protein>
<dbReference type="Proteomes" id="UP000193495">
    <property type="component" value="Unassembled WGS sequence"/>
</dbReference>
<evidence type="ECO:0000313" key="5">
    <source>
        <dbReference type="Proteomes" id="UP000240624"/>
    </source>
</evidence>
<evidence type="ECO:0000256" key="1">
    <source>
        <dbReference type="SAM" id="MobiDB-lite"/>
    </source>
</evidence>
<evidence type="ECO:0000313" key="3">
    <source>
        <dbReference type="EMBL" id="SLN65889.1"/>
    </source>
</evidence>
<dbReference type="AlphaFoldDB" id="A0A1X6ZZH6"/>
<reference evidence="2 5" key="2">
    <citation type="submission" date="2018-03" db="EMBL/GenBank/DDBJ databases">
        <title>Genomic Encyclopedia of Archaeal and Bacterial Type Strains, Phase II (KMG-II): from individual species to whole genera.</title>
        <authorList>
            <person name="Goeker M."/>
        </authorList>
    </citation>
    <scope>NUCLEOTIDE SEQUENCE [LARGE SCALE GENOMIC DNA]</scope>
    <source>
        <strain evidence="2 5">DSM 29956</strain>
    </source>
</reference>
<sequence>MTRTPHLKTATAEARGTSPSTARKALEPYATPQMQHLRVAQARLLEETQTFLDAWFDRRHRMTQAMGDLANEIMDAGTDGARISDAMSRWHEGAGERLHADVQDWLRLCTSCASHLAREASEAETEMIDNTVEMARRAGTVRHATPV</sequence>